<dbReference type="GO" id="GO:0016787">
    <property type="term" value="F:hydrolase activity"/>
    <property type="evidence" value="ECO:0007669"/>
    <property type="project" value="UniProtKB-KW"/>
</dbReference>
<dbReference type="PATRIC" id="fig|1420583.3.peg.1193"/>
<organism evidence="2 3">
    <name type="scientific">Sphingobium cupriresistens LL01</name>
    <dbReference type="NCBI Taxonomy" id="1420583"/>
    <lineage>
        <taxon>Bacteria</taxon>
        <taxon>Pseudomonadati</taxon>
        <taxon>Pseudomonadota</taxon>
        <taxon>Alphaproteobacteria</taxon>
        <taxon>Sphingomonadales</taxon>
        <taxon>Sphingomonadaceae</taxon>
        <taxon>Sphingobium</taxon>
    </lineage>
</organism>
<dbReference type="STRING" id="1420583.V473_05920"/>
<keyword evidence="3" id="KW-1185">Reference proteome</keyword>
<comment type="caution">
    <text evidence="2">The sequence shown here is derived from an EMBL/GenBank/DDBJ whole genome shotgun (WGS) entry which is preliminary data.</text>
</comment>
<dbReference type="InterPro" id="IPR032710">
    <property type="entry name" value="NTF2-like_dom_sf"/>
</dbReference>
<feature type="domain" description="SnoaL-like" evidence="1">
    <location>
        <begin position="15"/>
        <end position="117"/>
    </location>
</feature>
<dbReference type="AlphaFoldDB" id="A0A0J8ATZ6"/>
<keyword evidence="2" id="KW-0378">Hydrolase</keyword>
<dbReference type="Gene3D" id="3.10.450.50">
    <property type="match status" value="1"/>
</dbReference>
<protein>
    <submittedName>
        <fullName evidence="2">Limonene-1,2-epoxide hydrolase</fullName>
    </submittedName>
</protein>
<evidence type="ECO:0000259" key="1">
    <source>
        <dbReference type="Pfam" id="PF12680"/>
    </source>
</evidence>
<dbReference type="Proteomes" id="UP000052232">
    <property type="component" value="Unassembled WGS sequence"/>
</dbReference>
<evidence type="ECO:0000313" key="3">
    <source>
        <dbReference type="Proteomes" id="UP000052232"/>
    </source>
</evidence>
<reference evidence="2 3" key="1">
    <citation type="journal article" date="2015" name="G3 (Bethesda)">
        <title>Insights into Ongoing Evolution of the Hexachlorocyclohexane Catabolic Pathway from Comparative Genomics of Ten Sphingomonadaceae Strains.</title>
        <authorList>
            <person name="Pearce S.L."/>
            <person name="Oakeshott J.G."/>
            <person name="Pandey G."/>
        </authorList>
    </citation>
    <scope>NUCLEOTIDE SEQUENCE [LARGE SCALE GENOMIC DNA]</scope>
    <source>
        <strain evidence="2 3">LL01</strain>
    </source>
</reference>
<evidence type="ECO:0000313" key="2">
    <source>
        <dbReference type="EMBL" id="KMS57740.1"/>
    </source>
</evidence>
<dbReference type="InterPro" id="IPR037401">
    <property type="entry name" value="SnoaL-like"/>
</dbReference>
<dbReference type="Pfam" id="PF12680">
    <property type="entry name" value="SnoaL_2"/>
    <property type="match status" value="1"/>
</dbReference>
<gene>
    <name evidence="2" type="ORF">V473_05920</name>
</gene>
<dbReference type="EMBL" id="JACT01000001">
    <property type="protein sequence ID" value="KMS57740.1"/>
    <property type="molecule type" value="Genomic_DNA"/>
</dbReference>
<name>A0A0J8ATZ6_9SPHN</name>
<sequence length="152" mass="16944">MSDMPIAYSDDETMVLEFLDHWESCNIDVLLGYFAEGASYIDMPLPPRHGKDQIRIYLDTVFSAFSVRIETLNIASRDSVIFTERVDYLQSNADPSVVVPLPVTGVMEVRDGKIVAWRDYLDLRTAEEGLGIAIRPADAAMTGIARTQEQAA</sequence>
<accession>A0A0J8ATZ6</accession>
<proteinExistence type="predicted"/>
<dbReference type="SUPFAM" id="SSF54427">
    <property type="entry name" value="NTF2-like"/>
    <property type="match status" value="1"/>
</dbReference>